<organism evidence="1 2">
    <name type="scientific">Chitinophaga nivalis</name>
    <dbReference type="NCBI Taxonomy" id="2991709"/>
    <lineage>
        <taxon>Bacteria</taxon>
        <taxon>Pseudomonadati</taxon>
        <taxon>Bacteroidota</taxon>
        <taxon>Chitinophagia</taxon>
        <taxon>Chitinophagales</taxon>
        <taxon>Chitinophagaceae</taxon>
        <taxon>Chitinophaga</taxon>
    </lineage>
</organism>
<gene>
    <name evidence="1" type="ORF">OL497_12880</name>
</gene>
<dbReference type="Proteomes" id="UP001207742">
    <property type="component" value="Unassembled WGS sequence"/>
</dbReference>
<protein>
    <recommendedName>
        <fullName evidence="3">DUF4136 domain-containing protein</fullName>
    </recommendedName>
</protein>
<proteinExistence type="predicted"/>
<dbReference type="RefSeq" id="WP_264730683.1">
    <property type="nucleotide sequence ID" value="NZ_JAPDNR010000001.1"/>
</dbReference>
<sequence>MQTMMFRFSYGKWLVATLLGCLIAGCGTSVHMTGTWKSPDAAATGYHEILVVALSSNIGAKSTVETRLENALKKKGIVAGKSLDLFPPDFDPKDDAAKVAARQKILTAGYRAVLTVSLVDKASDTRYVPGSVLYAPYPAYGWYGSFWGYYGYMRGAVYSPGYYTTDKTYFLESNLYDLTEDGKLVWSGQSETYNPNSLESFAGAYASNVVYALQQAGLLRK</sequence>
<keyword evidence="2" id="KW-1185">Reference proteome</keyword>
<name>A0ABT3ILG9_9BACT</name>
<accession>A0ABT3ILG9</accession>
<dbReference type="PROSITE" id="PS51257">
    <property type="entry name" value="PROKAR_LIPOPROTEIN"/>
    <property type="match status" value="1"/>
</dbReference>
<dbReference type="EMBL" id="JAPDNS010000001">
    <property type="protein sequence ID" value="MCW3484799.1"/>
    <property type="molecule type" value="Genomic_DNA"/>
</dbReference>
<evidence type="ECO:0000313" key="2">
    <source>
        <dbReference type="Proteomes" id="UP001207742"/>
    </source>
</evidence>
<evidence type="ECO:0000313" key="1">
    <source>
        <dbReference type="EMBL" id="MCW3484799.1"/>
    </source>
</evidence>
<evidence type="ECO:0008006" key="3">
    <source>
        <dbReference type="Google" id="ProtNLM"/>
    </source>
</evidence>
<reference evidence="1 2" key="1">
    <citation type="submission" date="2022-10" db="EMBL/GenBank/DDBJ databases">
        <title>Chitinophaga nivalis PC15 sp. nov., isolated from Pyeongchang county, South Korea.</title>
        <authorList>
            <person name="Trinh H.N."/>
        </authorList>
    </citation>
    <scope>NUCLEOTIDE SEQUENCE [LARGE SCALE GENOMIC DNA]</scope>
    <source>
        <strain evidence="1 2">PC14</strain>
    </source>
</reference>
<comment type="caution">
    <text evidence="1">The sequence shown here is derived from an EMBL/GenBank/DDBJ whole genome shotgun (WGS) entry which is preliminary data.</text>
</comment>